<keyword evidence="4" id="KW-1185">Reference proteome</keyword>
<evidence type="ECO:0000313" key="3">
    <source>
        <dbReference type="EMBL" id="PAF55451.1"/>
    </source>
</evidence>
<dbReference type="InterPro" id="IPR041677">
    <property type="entry name" value="DNA2/NAM7_AAA_11"/>
</dbReference>
<evidence type="ECO:0008006" key="5">
    <source>
        <dbReference type="Google" id="ProtNLM"/>
    </source>
</evidence>
<proteinExistence type="predicted"/>
<feature type="domain" description="DNA2/NAM7 helicase helicase" evidence="1">
    <location>
        <begin position="333"/>
        <end position="406"/>
    </location>
</feature>
<sequence>MEIIKKDELLEILNTKNLTKEKLDRYRIILDNLLDISPNDPSITTTINDKTYFDLSKKLDAKSLLKIINNENFSIRLDINEFQQIIEELKLASTVEEVLEIAKKHSLEISSNKFKELSVDFKKTLEKIIDNVESQSQKSLVNWKVFLNEATSINSENNIWPMHIGFLFVSVNIDGKSIFAPLFLKEVTIQIANSVATLKSNGELKVNEKLLWLLNNSSFALSVDFPFATDSIAAFINKVSTVWQNIYNVNIDLLAEIKKPENNTSEKITFHNGMILGLYQPLGGYARNRMVEIIKRNDIDNIFKVEFNKNINREIVTNSIFKRNFGFYRIVATNYSQDKAVVSALNQDTIIWGPPGTGKSQTIVNILANILAYEKTALVVSEKKAALEVIKNRIAKLSKFGLFILNDKNMKKSHFYEPIKEYVEFLENFNGSQEYEPTAIMSDDVKEYVRLLRELLQYEKHNELFFLIAKLKEYQARIDLKLLSDINALDENQRYPMKLFDDNFEKEFLKLNHSNILLSKLNLTEKQKKLNNLISFLKENFPNFSGDLNYLIPLVKSHDFKWFEHLILIENLNTKIDSFTYTDDILENMIAAKIASKIESLDHESDLYKKYHAFSSAAKLGNMVPHKFIKEHLEIIKLLFPIIITTPDTDLSGWEKDEFDYAIVDEASQIFIEKGLPILYLAKTKILAGDDKQMKPTRWFSVRSNDESAFGNVDSLLDYALSYGVHTILLNKNYRSRSAALMTFSSKHFYKSQLDVIDDFEVIGKKSIDVLEVNGQWEDGVNTVEIESVLELAVENHEKYEKIIILAFNTKQLNEITNRIFSSYPQLEKKLNDDQLLLRNIENIQGDEADLIIATLVYDATSKVHSTYVGRPGGANALNVAISRAREKMIVVKTIKADDLNNVQNNEDVSLFKVWLKFLELSSEEKKNYLQTSMDENKDLKHIKKSAYEFGQRFPELNTKLNFSLGTLTADLALFNASDKLDRMIMFDDFDYALPGSTYEDYIIFQDKINFLRAKKYPVEIITPLVNLNRWKEDFTHTAHKVVEVTSDNLHKLNEVKITEEEILSSGEKDLIE</sequence>
<reference evidence="3" key="1">
    <citation type="submission" date="2017-08" db="EMBL/GenBank/DDBJ databases">
        <authorList>
            <person name="Alvarez-Ponce D."/>
            <person name="Weitzman C.L."/>
            <person name="Tillett R.L."/>
            <person name="Sandmeier F.C."/>
            <person name="Tracy C.R."/>
        </authorList>
    </citation>
    <scope>NUCLEOTIDE SEQUENCE [LARGE SCALE GENOMIC DNA]</scope>
    <source>
        <strain evidence="3">PS6</strain>
    </source>
</reference>
<dbReference type="PANTHER" id="PTHR10887:SF495">
    <property type="entry name" value="HELICASE SENATAXIN ISOFORM X1-RELATED"/>
    <property type="match status" value="1"/>
</dbReference>
<gene>
    <name evidence="3" type="ORF">CJF60_02075</name>
</gene>
<dbReference type="InterPro" id="IPR027417">
    <property type="entry name" value="P-loop_NTPase"/>
</dbReference>
<dbReference type="Gene3D" id="3.40.50.300">
    <property type="entry name" value="P-loop containing nucleotide triphosphate hydrolases"/>
    <property type="match status" value="3"/>
</dbReference>
<organism evidence="3 4">
    <name type="scientific">Mycoplasmopsis agassizii</name>
    <dbReference type="NCBI Taxonomy" id="33922"/>
    <lineage>
        <taxon>Bacteria</taxon>
        <taxon>Bacillati</taxon>
        <taxon>Mycoplasmatota</taxon>
        <taxon>Mycoplasmoidales</taxon>
        <taxon>Metamycoplasmataceae</taxon>
        <taxon>Mycoplasmopsis</taxon>
    </lineage>
</organism>
<dbReference type="EMBL" id="NQMN01000001">
    <property type="protein sequence ID" value="PAF55451.1"/>
    <property type="molecule type" value="Genomic_DNA"/>
</dbReference>
<dbReference type="PANTHER" id="PTHR10887">
    <property type="entry name" value="DNA2/NAM7 HELICASE FAMILY"/>
    <property type="match status" value="1"/>
</dbReference>
<feature type="domain" description="DNA2/NAM7 helicase-like C-terminal" evidence="2">
    <location>
        <begin position="715"/>
        <end position="892"/>
    </location>
</feature>
<dbReference type="RefSeq" id="WP_084232454.1">
    <property type="nucleotide sequence ID" value="NZ_FWXE01000007.1"/>
</dbReference>
<dbReference type="InterPro" id="IPR045055">
    <property type="entry name" value="DNA2/NAM7-like"/>
</dbReference>
<dbReference type="CDD" id="cd18808">
    <property type="entry name" value="SF1_C_Upf1"/>
    <property type="match status" value="1"/>
</dbReference>
<protein>
    <recommendedName>
        <fullName evidence="5">ATP-binding protein</fullName>
    </recommendedName>
</protein>
<evidence type="ECO:0000259" key="1">
    <source>
        <dbReference type="Pfam" id="PF13086"/>
    </source>
</evidence>
<evidence type="ECO:0000313" key="4">
    <source>
        <dbReference type="Proteomes" id="UP000217033"/>
    </source>
</evidence>
<comment type="caution">
    <text evidence="3">The sequence shown here is derived from an EMBL/GenBank/DDBJ whole genome shotgun (WGS) entry which is preliminary data.</text>
</comment>
<name>A0ABX4H6F6_9BACT</name>
<evidence type="ECO:0000259" key="2">
    <source>
        <dbReference type="Pfam" id="PF13087"/>
    </source>
</evidence>
<dbReference type="InterPro" id="IPR041679">
    <property type="entry name" value="DNA2/NAM7-like_C"/>
</dbReference>
<accession>A0ABX4H6F6</accession>
<dbReference type="Pfam" id="PF13086">
    <property type="entry name" value="AAA_11"/>
    <property type="match status" value="1"/>
</dbReference>
<dbReference type="Pfam" id="PF13087">
    <property type="entry name" value="AAA_12"/>
    <property type="match status" value="1"/>
</dbReference>
<dbReference type="InterPro" id="IPR047187">
    <property type="entry name" value="SF1_C_Upf1"/>
</dbReference>
<dbReference type="Proteomes" id="UP000217033">
    <property type="component" value="Unassembled WGS sequence"/>
</dbReference>
<dbReference type="SUPFAM" id="SSF52540">
    <property type="entry name" value="P-loop containing nucleoside triphosphate hydrolases"/>
    <property type="match status" value="1"/>
</dbReference>